<dbReference type="EMBL" id="UOFK01000123">
    <property type="protein sequence ID" value="VAW77679.1"/>
    <property type="molecule type" value="Genomic_DNA"/>
</dbReference>
<dbReference type="Pfam" id="PF25975">
    <property type="entry name" value="CzcB_C"/>
    <property type="match status" value="1"/>
</dbReference>
<dbReference type="Gene3D" id="2.40.50.100">
    <property type="match status" value="1"/>
</dbReference>
<feature type="domain" description="CusB-like beta-barrel" evidence="3">
    <location>
        <begin position="260"/>
        <end position="332"/>
    </location>
</feature>
<dbReference type="InterPro" id="IPR058649">
    <property type="entry name" value="CzcB_C"/>
</dbReference>
<evidence type="ECO:0000259" key="3">
    <source>
        <dbReference type="Pfam" id="PF25954"/>
    </source>
</evidence>
<reference evidence="6" key="1">
    <citation type="submission" date="2018-06" db="EMBL/GenBank/DDBJ databases">
        <authorList>
            <person name="Zhirakovskaya E."/>
        </authorList>
    </citation>
    <scope>NUCLEOTIDE SEQUENCE</scope>
</reference>
<organism evidence="6">
    <name type="scientific">hydrothermal vent metagenome</name>
    <dbReference type="NCBI Taxonomy" id="652676"/>
    <lineage>
        <taxon>unclassified sequences</taxon>
        <taxon>metagenomes</taxon>
        <taxon>ecological metagenomes</taxon>
    </lineage>
</organism>
<dbReference type="Gene3D" id="2.40.420.20">
    <property type="match status" value="1"/>
</dbReference>
<evidence type="ECO:0000313" key="6">
    <source>
        <dbReference type="EMBL" id="VAW77679.1"/>
    </source>
</evidence>
<dbReference type="GO" id="GO:0060003">
    <property type="term" value="P:copper ion export"/>
    <property type="evidence" value="ECO:0007669"/>
    <property type="project" value="TreeGrafter"/>
</dbReference>
<accession>A0A3B0YTP8</accession>
<gene>
    <name evidence="6" type="ORF">MNBD_GAMMA13-1185</name>
</gene>
<feature type="compositionally biased region" description="Basic and acidic residues" evidence="2">
    <location>
        <begin position="23"/>
        <end position="72"/>
    </location>
</feature>
<evidence type="ECO:0000256" key="2">
    <source>
        <dbReference type="SAM" id="MobiDB-lite"/>
    </source>
</evidence>
<dbReference type="PANTHER" id="PTHR30097:SF15">
    <property type="entry name" value="CATION EFFLUX SYSTEM PROTEIN CUSB"/>
    <property type="match status" value="1"/>
</dbReference>
<name>A0A3B0YTP8_9ZZZZ</name>
<evidence type="ECO:0000259" key="4">
    <source>
        <dbReference type="Pfam" id="PF25973"/>
    </source>
</evidence>
<dbReference type="SUPFAM" id="SSF111369">
    <property type="entry name" value="HlyD-like secretion proteins"/>
    <property type="match status" value="1"/>
</dbReference>
<evidence type="ECO:0000259" key="5">
    <source>
        <dbReference type="Pfam" id="PF25975"/>
    </source>
</evidence>
<dbReference type="AlphaFoldDB" id="A0A3B0YTP8"/>
<dbReference type="Gene3D" id="1.10.287.470">
    <property type="entry name" value="Helix hairpin bin"/>
    <property type="match status" value="1"/>
</dbReference>
<dbReference type="InterPro" id="IPR051909">
    <property type="entry name" value="MFP_Cation_Efflux"/>
</dbReference>
<dbReference type="NCBIfam" id="TIGR01730">
    <property type="entry name" value="RND_mfp"/>
    <property type="match status" value="1"/>
</dbReference>
<keyword evidence="1" id="KW-0813">Transport</keyword>
<proteinExistence type="predicted"/>
<dbReference type="Pfam" id="PF25973">
    <property type="entry name" value="BSH_CzcB"/>
    <property type="match status" value="1"/>
</dbReference>
<feature type="domain" description="CzcB-like barrel-sandwich hybrid" evidence="4">
    <location>
        <begin position="117"/>
        <end position="256"/>
    </location>
</feature>
<protein>
    <submittedName>
        <fullName evidence="6">Probable Co/Zn/Cd efflux system membrane fusion protein</fullName>
    </submittedName>
</protein>
<dbReference type="GO" id="GO:0046914">
    <property type="term" value="F:transition metal ion binding"/>
    <property type="evidence" value="ECO:0007669"/>
    <property type="project" value="TreeGrafter"/>
</dbReference>
<dbReference type="PANTHER" id="PTHR30097">
    <property type="entry name" value="CATION EFFLUX SYSTEM PROTEIN CUSB"/>
    <property type="match status" value="1"/>
</dbReference>
<dbReference type="InterPro" id="IPR006143">
    <property type="entry name" value="RND_pump_MFP"/>
</dbReference>
<dbReference type="InterPro" id="IPR058647">
    <property type="entry name" value="BSH_CzcB-like"/>
</dbReference>
<dbReference type="GO" id="GO:0022857">
    <property type="term" value="F:transmembrane transporter activity"/>
    <property type="evidence" value="ECO:0007669"/>
    <property type="project" value="InterPro"/>
</dbReference>
<sequence>MRYTHLLILLFALGAGKTALAADDGHEHEEAGHKHEKTEPKEAEGGHEEKEGHGHEEAEGGHEEGGHGHGGHEEEEGAVELTAGQIEAAGIETLLVEHGEIAGVVTAPGEVGLNAYQTTKVAPRIAAQIVKRHVQLGESVTPGQVLVTLSSVEVAKAQGELLVSDREWQRVKKLGRKVVSERRYIEAQVARQQAEAILRAFGMSSVQINALLQNNSSSSASGELELLSPQDGTVISDDFIVGELAEPGRELFVITNENNLWVDARLTPEDAANVYIGSKARIKTRKHWLDGEVIQAQHMLDEATRTLSVRLRVANANDELHPGEFVTVEIESSNRQAGIAIPVAAVLRSPDGDWQVFIEASTGRFEPKEVEVQRTVGNRMVVEGLKAGERIVSKGAFFIQSEIAKGGFDIHNH</sequence>
<dbReference type="GO" id="GO:0015679">
    <property type="term" value="P:plasma membrane copper ion transport"/>
    <property type="evidence" value="ECO:0007669"/>
    <property type="project" value="TreeGrafter"/>
</dbReference>
<feature type="region of interest" description="Disordered" evidence="2">
    <location>
        <begin position="22"/>
        <end position="75"/>
    </location>
</feature>
<evidence type="ECO:0000256" key="1">
    <source>
        <dbReference type="ARBA" id="ARBA00022448"/>
    </source>
</evidence>
<dbReference type="GO" id="GO:0030288">
    <property type="term" value="C:outer membrane-bounded periplasmic space"/>
    <property type="evidence" value="ECO:0007669"/>
    <property type="project" value="TreeGrafter"/>
</dbReference>
<dbReference type="GO" id="GO:0016020">
    <property type="term" value="C:membrane"/>
    <property type="evidence" value="ECO:0007669"/>
    <property type="project" value="InterPro"/>
</dbReference>
<dbReference type="Pfam" id="PF25954">
    <property type="entry name" value="Beta-barrel_RND_2"/>
    <property type="match status" value="1"/>
</dbReference>
<feature type="domain" description="CzcB-like C-terminal circularly permuted SH3-like" evidence="5">
    <location>
        <begin position="339"/>
        <end position="399"/>
    </location>
</feature>
<dbReference type="Gene3D" id="2.40.30.170">
    <property type="match status" value="1"/>
</dbReference>
<dbReference type="InterPro" id="IPR058792">
    <property type="entry name" value="Beta-barrel_RND_2"/>
</dbReference>